<keyword evidence="2" id="KW-0446">Lipid-binding</keyword>
<dbReference type="InterPro" id="IPR003797">
    <property type="entry name" value="DegV"/>
</dbReference>
<reference evidence="3" key="1">
    <citation type="submission" date="2022-12" db="EMBL/GenBank/DDBJ databases">
        <authorList>
            <person name="Wang J."/>
        </authorList>
    </citation>
    <scope>NUCLEOTIDE SEQUENCE</scope>
    <source>
        <strain evidence="3">HY-42-06</strain>
    </source>
</reference>
<evidence type="ECO:0000256" key="2">
    <source>
        <dbReference type="ARBA" id="ARBA00023121"/>
    </source>
</evidence>
<gene>
    <name evidence="3" type="ORF">OXH55_00130</name>
</gene>
<name>A0ABT4CJ23_9CLOT</name>
<dbReference type="Gene3D" id="2.20.28.50">
    <property type="entry name" value="degv family protein"/>
    <property type="match status" value="1"/>
</dbReference>
<dbReference type="Proteomes" id="UP001079657">
    <property type="component" value="Unassembled WGS sequence"/>
</dbReference>
<dbReference type="PROSITE" id="PS51482">
    <property type="entry name" value="DEGV"/>
    <property type="match status" value="1"/>
</dbReference>
<dbReference type="PANTHER" id="PTHR33434:SF3">
    <property type="entry name" value="DEGV DOMAIN-CONTAINING PROTEIN YITS"/>
    <property type="match status" value="1"/>
</dbReference>
<dbReference type="RefSeq" id="WP_268047376.1">
    <property type="nucleotide sequence ID" value="NZ_JAPQES010000001.1"/>
</dbReference>
<dbReference type="Gene3D" id="3.30.1180.10">
    <property type="match status" value="1"/>
</dbReference>
<accession>A0ABT4CJ23</accession>
<proteinExistence type="predicted"/>
<keyword evidence="4" id="KW-1185">Reference proteome</keyword>
<dbReference type="PANTHER" id="PTHR33434">
    <property type="entry name" value="DEGV DOMAIN-CONTAINING PROTEIN DR_1986-RELATED"/>
    <property type="match status" value="1"/>
</dbReference>
<comment type="function">
    <text evidence="1">May bind long-chain fatty acids, such as palmitate, and may play a role in lipid transport or fatty acid metabolism.</text>
</comment>
<dbReference type="SUPFAM" id="SSF82549">
    <property type="entry name" value="DAK1/DegV-like"/>
    <property type="match status" value="1"/>
</dbReference>
<comment type="caution">
    <text evidence="3">The sequence shown here is derived from an EMBL/GenBank/DDBJ whole genome shotgun (WGS) entry which is preliminary data.</text>
</comment>
<organism evidence="3 4">
    <name type="scientific">Clostridium ganghwense</name>
    <dbReference type="NCBI Taxonomy" id="312089"/>
    <lineage>
        <taxon>Bacteria</taxon>
        <taxon>Bacillati</taxon>
        <taxon>Bacillota</taxon>
        <taxon>Clostridia</taxon>
        <taxon>Eubacteriales</taxon>
        <taxon>Clostridiaceae</taxon>
        <taxon>Clostridium</taxon>
    </lineage>
</organism>
<evidence type="ECO:0000313" key="3">
    <source>
        <dbReference type="EMBL" id="MCY6369050.1"/>
    </source>
</evidence>
<dbReference type="NCBIfam" id="TIGR00762">
    <property type="entry name" value="DegV"/>
    <property type="match status" value="1"/>
</dbReference>
<dbReference type="InterPro" id="IPR043168">
    <property type="entry name" value="DegV_C"/>
</dbReference>
<dbReference type="EMBL" id="JAPQES010000001">
    <property type="protein sequence ID" value="MCY6369050.1"/>
    <property type="molecule type" value="Genomic_DNA"/>
</dbReference>
<evidence type="ECO:0000313" key="4">
    <source>
        <dbReference type="Proteomes" id="UP001079657"/>
    </source>
</evidence>
<protein>
    <submittedName>
        <fullName evidence="3">DegV family protein</fullName>
    </submittedName>
</protein>
<dbReference type="Gene3D" id="3.40.50.10440">
    <property type="entry name" value="Dihydroxyacetone kinase, domain 1"/>
    <property type="match status" value="1"/>
</dbReference>
<dbReference type="Pfam" id="PF02645">
    <property type="entry name" value="DegV"/>
    <property type="match status" value="1"/>
</dbReference>
<dbReference type="InterPro" id="IPR050270">
    <property type="entry name" value="DegV_domain_contain"/>
</dbReference>
<evidence type="ECO:0000256" key="1">
    <source>
        <dbReference type="ARBA" id="ARBA00003238"/>
    </source>
</evidence>
<sequence>MKNFVIITDSCCDLPIEIIEEKQIPFVSLTYSYYEEEYKDDLGKSMTPNKFFDDMRNGAMPKTSQPSSQAFYEAFKEIVSSGRDIIYICVSTGLSGTLNSSNIAKNMIKEEFPQARVHIVDILTASLGQGLMVLKAYEMQENGSSYEEIVDYLEMNKQKLNTYMTVDDLGHLKRGGRISAAAATIGMVLHIKPLLTLNHEGRVMPVVKIRGRKKVIKKLAQIVKERIENSEEQIIAISHGDCIDEAFKLKEYILEEVKVKDVLLNYIGPAVGTFGGPGALAVFFMGRERQHHIIEN</sequence>